<dbReference type="KEGG" id="tsl:A3L11_01750"/>
<name>A0A2Z2MN19_9EURY</name>
<evidence type="ECO:0000313" key="3">
    <source>
        <dbReference type="Proteomes" id="UP000250125"/>
    </source>
</evidence>
<accession>A0A2Z2MN19</accession>
<dbReference type="OrthoDB" id="96037at2157"/>
<sequence length="343" mass="37988">MRRLAVVLLFLLATLLLPPVSPGYLGAEDIKPDVLVTYGSSALISVEYTPYSPSQGGSLVPSGFCCLHLNFYVNESGAYFLDESWDEPLVYWHRDFYYVFVPTVKGTVEVYRLGEGCFERLMVVKPSTTEPNFAVAVPYLVAQVSKDELVAFNVAKNVSVGRFDLSDVEDRAYFKGVTIVKENGRVRLVGDEPENPPSYERVGVRDGLLDAGGDVEIPIDELNPYLWTSEEVGYLRAYRLGNGVLLVPPAVKHFFAPDANSTGELLIFGNESVPARGVSNLYIFYYDGKLKAFKLGEPTGSSFMPSDEQPRFKSCPSTHPATMWIGIGLLLLLGILWWLAGRE</sequence>
<protein>
    <submittedName>
        <fullName evidence="2">Uncharacterized protein</fullName>
    </submittedName>
</protein>
<feature type="transmembrane region" description="Helical" evidence="1">
    <location>
        <begin position="321"/>
        <end position="340"/>
    </location>
</feature>
<keyword evidence="1" id="KW-1133">Transmembrane helix</keyword>
<evidence type="ECO:0000256" key="1">
    <source>
        <dbReference type="SAM" id="Phobius"/>
    </source>
</evidence>
<dbReference type="RefSeq" id="WP_088855260.1">
    <property type="nucleotide sequence ID" value="NZ_CP015103.1"/>
</dbReference>
<organism evidence="2 3">
    <name type="scientific">Thermococcus siculi</name>
    <dbReference type="NCBI Taxonomy" id="72803"/>
    <lineage>
        <taxon>Archaea</taxon>
        <taxon>Methanobacteriati</taxon>
        <taxon>Methanobacteriota</taxon>
        <taxon>Thermococci</taxon>
        <taxon>Thermococcales</taxon>
        <taxon>Thermococcaceae</taxon>
        <taxon>Thermococcus</taxon>
    </lineage>
</organism>
<keyword evidence="3" id="KW-1185">Reference proteome</keyword>
<keyword evidence="1" id="KW-0472">Membrane</keyword>
<evidence type="ECO:0000313" key="2">
    <source>
        <dbReference type="EMBL" id="ASJ08017.1"/>
    </source>
</evidence>
<dbReference type="EMBL" id="CP015103">
    <property type="protein sequence ID" value="ASJ08017.1"/>
    <property type="molecule type" value="Genomic_DNA"/>
</dbReference>
<dbReference type="Proteomes" id="UP000250125">
    <property type="component" value="Chromosome"/>
</dbReference>
<gene>
    <name evidence="2" type="ORF">A3L11_01750</name>
</gene>
<proteinExistence type="predicted"/>
<keyword evidence="1" id="KW-0812">Transmembrane</keyword>
<dbReference type="GeneID" id="33316922"/>
<dbReference type="AlphaFoldDB" id="A0A2Z2MN19"/>
<reference evidence="2 3" key="1">
    <citation type="submission" date="2016-04" db="EMBL/GenBank/DDBJ databases">
        <title>Complete genome sequence of Thermococcus siculi type strain RG-20.</title>
        <authorList>
            <person name="Oger P.M."/>
        </authorList>
    </citation>
    <scope>NUCLEOTIDE SEQUENCE [LARGE SCALE GENOMIC DNA]</scope>
    <source>
        <strain evidence="2 3">RG-20</strain>
    </source>
</reference>